<dbReference type="Pfam" id="PF20815">
    <property type="entry name" value="GIY_YIG_2"/>
    <property type="match status" value="1"/>
</dbReference>
<organism evidence="2 3">
    <name type="scientific">Streptomyces gibsoniae</name>
    <dbReference type="NCBI Taxonomy" id="3075529"/>
    <lineage>
        <taxon>Bacteria</taxon>
        <taxon>Bacillati</taxon>
        <taxon>Actinomycetota</taxon>
        <taxon>Actinomycetes</taxon>
        <taxon>Kitasatosporales</taxon>
        <taxon>Streptomycetaceae</taxon>
        <taxon>Streptomyces</taxon>
    </lineage>
</organism>
<feature type="domain" description="GIY-YIG catalytic" evidence="1">
    <location>
        <begin position="56"/>
        <end position="164"/>
    </location>
</feature>
<dbReference type="Proteomes" id="UP001183809">
    <property type="component" value="Unassembled WGS sequence"/>
</dbReference>
<evidence type="ECO:0000313" key="2">
    <source>
        <dbReference type="EMBL" id="MDT0467605.1"/>
    </source>
</evidence>
<protein>
    <recommendedName>
        <fullName evidence="1">GIY-YIG catalytic domain-containing protein</fullName>
    </recommendedName>
</protein>
<evidence type="ECO:0000313" key="3">
    <source>
        <dbReference type="Proteomes" id="UP001183809"/>
    </source>
</evidence>
<sequence length="190" mass="20476">MDEAMVCAAVAALADGPRYTAKEALEVVPNEAGLYAVHGDLLAIGELAAGAADHPLYVGKAERSLVGRDLRTHFATGKTGSSTLRRTLSALLREPLELRAVPRNLARPDGSANYSLESSGDERLTEWMHARLRLSVWVRPDGVVLDEVETAVLNALRPPLNLAKMGSLGDRRVKAARAAMAEEARAWREA</sequence>
<accession>A0ABU2U3D0</accession>
<evidence type="ECO:0000259" key="1">
    <source>
        <dbReference type="Pfam" id="PF20815"/>
    </source>
</evidence>
<name>A0ABU2U3D0_9ACTN</name>
<dbReference type="EMBL" id="JAVREY010000056">
    <property type="protein sequence ID" value="MDT0467605.1"/>
    <property type="molecule type" value="Genomic_DNA"/>
</dbReference>
<gene>
    <name evidence="2" type="ORF">RM764_32205</name>
</gene>
<comment type="caution">
    <text evidence="2">The sequence shown here is derived from an EMBL/GenBank/DDBJ whole genome shotgun (WGS) entry which is preliminary data.</text>
</comment>
<keyword evidence="3" id="KW-1185">Reference proteome</keyword>
<proteinExistence type="predicted"/>
<reference evidence="3" key="1">
    <citation type="submission" date="2023-07" db="EMBL/GenBank/DDBJ databases">
        <title>30 novel species of actinomycetes from the DSMZ collection.</title>
        <authorList>
            <person name="Nouioui I."/>
        </authorList>
    </citation>
    <scope>NUCLEOTIDE SEQUENCE [LARGE SCALE GENOMIC DNA]</scope>
    <source>
        <strain evidence="3">DSM 41699</strain>
    </source>
</reference>
<dbReference type="InterPro" id="IPR049311">
    <property type="entry name" value="GIY_YIG_cat"/>
</dbReference>
<dbReference type="RefSeq" id="WP_311699064.1">
    <property type="nucleotide sequence ID" value="NZ_JAVREY010000056.1"/>
</dbReference>